<gene>
    <name evidence="2" type="ORF">BD324DRAFT_651176</name>
</gene>
<keyword evidence="3" id="KW-1185">Reference proteome</keyword>
<feature type="region of interest" description="Disordered" evidence="1">
    <location>
        <begin position="207"/>
        <end position="250"/>
    </location>
</feature>
<dbReference type="RefSeq" id="XP_021870759.1">
    <property type="nucleotide sequence ID" value="XM_022018287.1"/>
</dbReference>
<dbReference type="Proteomes" id="UP000193218">
    <property type="component" value="Unassembled WGS sequence"/>
</dbReference>
<feature type="compositionally biased region" description="Low complexity" evidence="1">
    <location>
        <begin position="223"/>
        <end position="236"/>
    </location>
</feature>
<dbReference type="EMBL" id="NBSH01000007">
    <property type="protein sequence ID" value="ORX36690.1"/>
    <property type="molecule type" value="Genomic_DNA"/>
</dbReference>
<sequence>MDYAMDSPTTRSRTKRGLEEAGSGLSWKHELDLRKELLESAEQDNARTTPLPSQKARPACSLLAFSPSQRQLIASTSREPGPSSLGPKRKRPNRSQRATNFDPKRNTSSAPVVSGNSSSRIELASVLGQLDRGRRSLRASLFPSLIGENVEVDSLRTPRNNHRRDVDSPTHGVLAVRSSNLALQDETALDDSADGKKDSKLITAPTTSRITPQRQSTILQRHSSSSSMSSLISNCSLKTPKSPRTHGSGLRIGLRSVNAKTPGNKAATCPANSILRPQLPIPLQASASHPCGKLPAFAPTISPHSAARSRNKSGELATRIPAPMSADLHQPPLVIPMPASDDSDGLGDDSFDLSEVIRSGDASAAELLKLVDGI</sequence>
<feature type="compositionally biased region" description="Polar residues" evidence="1">
    <location>
        <begin position="207"/>
        <end position="222"/>
    </location>
</feature>
<feature type="region of interest" description="Disordered" evidence="1">
    <location>
        <begin position="38"/>
        <end position="118"/>
    </location>
</feature>
<evidence type="ECO:0000313" key="2">
    <source>
        <dbReference type="EMBL" id="ORX36690.1"/>
    </source>
</evidence>
<feature type="compositionally biased region" description="Low complexity" evidence="1">
    <location>
        <begin position="108"/>
        <end position="118"/>
    </location>
</feature>
<feature type="compositionally biased region" description="Polar residues" evidence="1">
    <location>
        <begin position="66"/>
        <end position="78"/>
    </location>
</feature>
<feature type="region of interest" description="Disordered" evidence="1">
    <location>
        <begin position="1"/>
        <end position="26"/>
    </location>
</feature>
<feature type="compositionally biased region" description="Acidic residues" evidence="1">
    <location>
        <begin position="341"/>
        <end position="350"/>
    </location>
</feature>
<organism evidence="2 3">
    <name type="scientific">Kockovaella imperatae</name>
    <dbReference type="NCBI Taxonomy" id="4999"/>
    <lineage>
        <taxon>Eukaryota</taxon>
        <taxon>Fungi</taxon>
        <taxon>Dikarya</taxon>
        <taxon>Basidiomycota</taxon>
        <taxon>Agaricomycotina</taxon>
        <taxon>Tremellomycetes</taxon>
        <taxon>Tremellales</taxon>
        <taxon>Cuniculitremaceae</taxon>
        <taxon>Kockovaella</taxon>
    </lineage>
</organism>
<protein>
    <submittedName>
        <fullName evidence="2">Uncharacterized protein</fullName>
    </submittedName>
</protein>
<dbReference type="GeneID" id="33560096"/>
<dbReference type="InParanoid" id="A0A1Y1UF57"/>
<proteinExistence type="predicted"/>
<name>A0A1Y1UF57_9TREE</name>
<comment type="caution">
    <text evidence="2">The sequence shown here is derived from an EMBL/GenBank/DDBJ whole genome shotgun (WGS) entry which is preliminary data.</text>
</comment>
<feature type="region of interest" description="Disordered" evidence="1">
    <location>
        <begin position="322"/>
        <end position="350"/>
    </location>
</feature>
<dbReference type="AlphaFoldDB" id="A0A1Y1UF57"/>
<evidence type="ECO:0000313" key="3">
    <source>
        <dbReference type="Proteomes" id="UP000193218"/>
    </source>
</evidence>
<reference evidence="2 3" key="1">
    <citation type="submission" date="2017-03" db="EMBL/GenBank/DDBJ databases">
        <title>Widespread Adenine N6-methylation of Active Genes in Fungi.</title>
        <authorList>
            <consortium name="DOE Joint Genome Institute"/>
            <person name="Mondo S.J."/>
            <person name="Dannebaum R.O."/>
            <person name="Kuo R.C."/>
            <person name="Louie K.B."/>
            <person name="Bewick A.J."/>
            <person name="Labutti K."/>
            <person name="Haridas S."/>
            <person name="Kuo A."/>
            <person name="Salamov A."/>
            <person name="Ahrendt S.R."/>
            <person name="Lau R."/>
            <person name="Bowen B.P."/>
            <person name="Lipzen A."/>
            <person name="Sullivan W."/>
            <person name="Andreopoulos W.B."/>
            <person name="Clum A."/>
            <person name="Lindquist E."/>
            <person name="Daum C."/>
            <person name="Northen T.R."/>
            <person name="Ramamoorthy G."/>
            <person name="Schmitz R.J."/>
            <person name="Gryganskyi A."/>
            <person name="Culley D."/>
            <person name="Magnuson J."/>
            <person name="James T.Y."/>
            <person name="O'Malley M.A."/>
            <person name="Stajich J.E."/>
            <person name="Spatafora J.W."/>
            <person name="Visel A."/>
            <person name="Grigoriev I.V."/>
        </authorList>
    </citation>
    <scope>NUCLEOTIDE SEQUENCE [LARGE SCALE GENOMIC DNA]</scope>
    <source>
        <strain evidence="2 3">NRRL Y-17943</strain>
    </source>
</reference>
<evidence type="ECO:0000256" key="1">
    <source>
        <dbReference type="SAM" id="MobiDB-lite"/>
    </source>
</evidence>
<accession>A0A1Y1UF57</accession>